<organism evidence="6 7">
    <name type="scientific">Paecilomyces lecythidis</name>
    <dbReference type="NCBI Taxonomy" id="3004212"/>
    <lineage>
        <taxon>Eukaryota</taxon>
        <taxon>Fungi</taxon>
        <taxon>Dikarya</taxon>
        <taxon>Ascomycota</taxon>
        <taxon>Pezizomycotina</taxon>
        <taxon>Eurotiomycetes</taxon>
        <taxon>Eurotiomycetidae</taxon>
        <taxon>Eurotiales</taxon>
        <taxon>Thermoascaceae</taxon>
        <taxon>Paecilomyces</taxon>
    </lineage>
</organism>
<evidence type="ECO:0000256" key="2">
    <source>
        <dbReference type="ARBA" id="ARBA00022630"/>
    </source>
</evidence>
<feature type="domain" description="FAD-binding" evidence="5">
    <location>
        <begin position="6"/>
        <end position="337"/>
    </location>
</feature>
<dbReference type="PANTHER" id="PTHR47356:SF2">
    <property type="entry name" value="FAD-BINDING DOMAIN-CONTAINING PROTEIN-RELATED"/>
    <property type="match status" value="1"/>
</dbReference>
<reference evidence="6 7" key="1">
    <citation type="journal article" date="2024" name="IMA Fungus">
        <title>IMA Genome - F19 : A genome assembly and annotation guide to empower mycologists, including annotated draft genome sequences of Ceratocystis pirilliformis, Diaporthe australafricana, Fusarium ophioides, Paecilomyces lecythidis, and Sporothrix stenoceras.</title>
        <authorList>
            <person name="Aylward J."/>
            <person name="Wilson A.M."/>
            <person name="Visagie C.M."/>
            <person name="Spraker J."/>
            <person name="Barnes I."/>
            <person name="Buitendag C."/>
            <person name="Ceriani C."/>
            <person name="Del Mar Angel L."/>
            <person name="du Plessis D."/>
            <person name="Fuchs T."/>
            <person name="Gasser K."/>
            <person name="Kramer D."/>
            <person name="Li W."/>
            <person name="Munsamy K."/>
            <person name="Piso A."/>
            <person name="Price J.L."/>
            <person name="Sonnekus B."/>
            <person name="Thomas C."/>
            <person name="van der Nest A."/>
            <person name="van Dijk A."/>
            <person name="van Heerden A."/>
            <person name="van Vuuren N."/>
            <person name="Yilmaz N."/>
            <person name="Duong T.A."/>
            <person name="van der Merwe N.A."/>
            <person name="Wingfield M.J."/>
            <person name="Wingfield B.D."/>
        </authorList>
    </citation>
    <scope>NUCLEOTIDE SEQUENCE [LARGE SCALE GENOMIC DNA]</scope>
    <source>
        <strain evidence="6 7">CMW 18167</strain>
    </source>
</reference>
<sequence>MSTSQFKVLIAGGSIVGLTLALALEKAGIDWELFEKGDIAPQLGASFSLHPPSVRILDQLGVWGDIEKIVIPLEHRQHIDGEGRCFEDSYVLRDIYSIHGRPIVFAERCKVLQIIYNHIQNKDRIHSRTAVSDYEETEDDITITTEDGKSYQGSILVGADGIHSHIRKVMAEKLCSTNPAVAQDLLEGFTSEYNAIFAISRNGMTKPFMPDGTVHNVYYDYYSAVATTGEPGSIFWFLFVKAAKTRYPNCPRFTEADAQNMIDQYGDSTIGPSYTVKDLWETRVKANLVPMEEGVLKQCRNGRVLLMGDSIHKSTINIGLGGNLAYEGIARFTNLLVPLLQTTNSPSISDITELFISFENLHRQRADWVVRLSGQVTRYEAQDTWLLKFASRYIIPWVSDRKKANLYAAFAQGAPWLEYLPLHSKDTSLAGE</sequence>
<protein>
    <recommendedName>
        <fullName evidence="5">FAD-binding domain-containing protein</fullName>
    </recommendedName>
</protein>
<evidence type="ECO:0000256" key="4">
    <source>
        <dbReference type="ARBA" id="ARBA00023002"/>
    </source>
</evidence>
<gene>
    <name evidence="6" type="ORF">Plec18167_002049</name>
</gene>
<dbReference type="Proteomes" id="UP001583193">
    <property type="component" value="Unassembled WGS sequence"/>
</dbReference>
<keyword evidence="4" id="KW-0560">Oxidoreductase</keyword>
<dbReference type="Gene3D" id="3.50.50.60">
    <property type="entry name" value="FAD/NAD(P)-binding domain"/>
    <property type="match status" value="1"/>
</dbReference>
<name>A0ABR3Y826_9EURO</name>
<keyword evidence="7" id="KW-1185">Reference proteome</keyword>
<dbReference type="InterPro" id="IPR050562">
    <property type="entry name" value="FAD_mOase_fung"/>
</dbReference>
<dbReference type="Pfam" id="PF01494">
    <property type="entry name" value="FAD_binding_3"/>
    <property type="match status" value="1"/>
</dbReference>
<evidence type="ECO:0000256" key="1">
    <source>
        <dbReference type="ARBA" id="ARBA00007992"/>
    </source>
</evidence>
<keyword evidence="3" id="KW-0274">FAD</keyword>
<evidence type="ECO:0000256" key="3">
    <source>
        <dbReference type="ARBA" id="ARBA00022827"/>
    </source>
</evidence>
<keyword evidence="2" id="KW-0285">Flavoprotein</keyword>
<accession>A0ABR3Y826</accession>
<dbReference type="EMBL" id="JAVDPF010000004">
    <property type="protein sequence ID" value="KAL1884461.1"/>
    <property type="molecule type" value="Genomic_DNA"/>
</dbReference>
<comment type="caution">
    <text evidence="6">The sequence shown here is derived from an EMBL/GenBank/DDBJ whole genome shotgun (WGS) entry which is preliminary data.</text>
</comment>
<evidence type="ECO:0000313" key="6">
    <source>
        <dbReference type="EMBL" id="KAL1884461.1"/>
    </source>
</evidence>
<evidence type="ECO:0000313" key="7">
    <source>
        <dbReference type="Proteomes" id="UP001583193"/>
    </source>
</evidence>
<evidence type="ECO:0000259" key="5">
    <source>
        <dbReference type="Pfam" id="PF01494"/>
    </source>
</evidence>
<dbReference type="PRINTS" id="PR00420">
    <property type="entry name" value="RNGMNOXGNASE"/>
</dbReference>
<comment type="similarity">
    <text evidence="1">Belongs to the paxM FAD-dependent monooxygenase family.</text>
</comment>
<dbReference type="InterPro" id="IPR036188">
    <property type="entry name" value="FAD/NAD-bd_sf"/>
</dbReference>
<dbReference type="InterPro" id="IPR002938">
    <property type="entry name" value="FAD-bd"/>
</dbReference>
<dbReference type="SUPFAM" id="SSF51905">
    <property type="entry name" value="FAD/NAD(P)-binding domain"/>
    <property type="match status" value="1"/>
</dbReference>
<proteinExistence type="inferred from homology"/>
<dbReference type="PANTHER" id="PTHR47356">
    <property type="entry name" value="FAD-DEPENDENT MONOOXYGENASE ASQG-RELATED"/>
    <property type="match status" value="1"/>
</dbReference>